<name>A0A7T4A0V3_9MICO</name>
<organism evidence="1 2">
    <name type="scientific">Brevibacterium casei</name>
    <dbReference type="NCBI Taxonomy" id="33889"/>
    <lineage>
        <taxon>Bacteria</taxon>
        <taxon>Bacillati</taxon>
        <taxon>Actinomycetota</taxon>
        <taxon>Actinomycetes</taxon>
        <taxon>Micrococcales</taxon>
        <taxon>Brevibacteriaceae</taxon>
        <taxon>Brevibacterium</taxon>
    </lineage>
</organism>
<sequence length="178" mass="20048">MTRANDRDYRAKIAAKCFEYSVAASGISLLPYDVTTLYFEAKKEDDLRKVGYSKERRVDPQTVVGSLVDRTVFPLEIGCYEESKAETHRISRWLRHSKTATVIAVDAGMLSAQNLKEFDAAALRFIVGSGQTKAPHDLATYFWWSGEYGEPGQIIDTITPKGVKRLDPERVKKQSEPI</sequence>
<proteinExistence type="predicted"/>
<reference evidence="1 2" key="1">
    <citation type="submission" date="2020-12" db="EMBL/GenBank/DDBJ databases">
        <title>FDA dAtabase for Regulatory Grade micrObial Sequences (FDA-ARGOS): Supporting development and validation of Infectious Disease Dx tests.</title>
        <authorList>
            <person name="Sproer C."/>
            <person name="Gronow S."/>
            <person name="Severitt S."/>
            <person name="Schroder I."/>
            <person name="Tallon L."/>
            <person name="Sadzewicz L."/>
            <person name="Zhao X."/>
            <person name="Boylan J."/>
            <person name="Ott S."/>
            <person name="Bowen H."/>
            <person name="Vavikolanu K."/>
            <person name="Mehta A."/>
            <person name="Aluvathingal J."/>
            <person name="Nadendla S."/>
            <person name="Lowell S."/>
            <person name="Myers T."/>
            <person name="Yan Y."/>
            <person name="Sichtig H."/>
        </authorList>
    </citation>
    <scope>NUCLEOTIDE SEQUENCE [LARGE SCALE GENOMIC DNA]</scope>
    <source>
        <strain evidence="1 2">FDAARGOS_990</strain>
    </source>
</reference>
<accession>A0A7T4A0V3</accession>
<gene>
    <name evidence="1" type="ORF">I6H47_04710</name>
</gene>
<dbReference type="EMBL" id="CP065989">
    <property type="protein sequence ID" value="QQB15258.1"/>
    <property type="molecule type" value="Genomic_DNA"/>
</dbReference>
<dbReference type="Proteomes" id="UP000595374">
    <property type="component" value="Chromosome"/>
</dbReference>
<protein>
    <submittedName>
        <fullName evidence="1">Uncharacterized protein</fullName>
    </submittedName>
</protein>
<evidence type="ECO:0000313" key="1">
    <source>
        <dbReference type="EMBL" id="QQB15258.1"/>
    </source>
</evidence>
<evidence type="ECO:0000313" key="2">
    <source>
        <dbReference type="Proteomes" id="UP000595374"/>
    </source>
</evidence>
<dbReference type="AlphaFoldDB" id="A0A7T4A0V3"/>